<evidence type="ECO:0000313" key="1">
    <source>
        <dbReference type="Proteomes" id="UP000095287"/>
    </source>
</evidence>
<organism evidence="1 2">
    <name type="scientific">Steinernema glaseri</name>
    <dbReference type="NCBI Taxonomy" id="37863"/>
    <lineage>
        <taxon>Eukaryota</taxon>
        <taxon>Metazoa</taxon>
        <taxon>Ecdysozoa</taxon>
        <taxon>Nematoda</taxon>
        <taxon>Chromadorea</taxon>
        <taxon>Rhabditida</taxon>
        <taxon>Tylenchina</taxon>
        <taxon>Panagrolaimomorpha</taxon>
        <taxon>Strongyloidoidea</taxon>
        <taxon>Steinernematidae</taxon>
        <taxon>Steinernema</taxon>
    </lineage>
</organism>
<name>A0A1I7Y2H7_9BILA</name>
<dbReference type="WBParaSite" id="L893_g1179.t1">
    <property type="protein sequence ID" value="L893_g1179.t1"/>
    <property type="gene ID" value="L893_g1179"/>
</dbReference>
<reference evidence="2" key="1">
    <citation type="submission" date="2016-11" db="UniProtKB">
        <authorList>
            <consortium name="WormBaseParasite"/>
        </authorList>
    </citation>
    <scope>IDENTIFICATION</scope>
</reference>
<accession>A0A1I7Y2H7</accession>
<keyword evidence="1" id="KW-1185">Reference proteome</keyword>
<sequence length="313" mass="36094">MESVPWIFVDSVVDLFSKRTLQQLAREVRHPLWKNVVDLHHLNRLYYTVDFRMEEGGIKHVFKNGTEVDLSINIRTIRENGRFARIVNVSDSSGDYAWDEVEPIGEAEITKLLETISPLIDPASASFNSKRGSTYCTKLLLTSLFKRAYLRTITIPYYVQIAYDFLEDQINNSPSLSYVEIKGHWPPSTLDLLTKFCLKGRPGKLVRVSLHHGIHLDINFIQHLLDLWKANGNLHFDLNSIEDIVDKEGLIALMSKGKVPGDPKDRSFFKHDTENSVAILSTYCNLEMKCYTCECNKFQKCLLKKEYSEFHNF</sequence>
<proteinExistence type="predicted"/>
<protein>
    <submittedName>
        <fullName evidence="2">F-box C protein</fullName>
    </submittedName>
</protein>
<dbReference type="Proteomes" id="UP000095287">
    <property type="component" value="Unplaced"/>
</dbReference>
<evidence type="ECO:0000313" key="2">
    <source>
        <dbReference type="WBParaSite" id="L893_g1179.t1"/>
    </source>
</evidence>
<dbReference type="AlphaFoldDB" id="A0A1I7Y2H7"/>